<feature type="compositionally biased region" description="Acidic residues" evidence="1">
    <location>
        <begin position="865"/>
        <end position="879"/>
    </location>
</feature>
<dbReference type="Pfam" id="PF10336">
    <property type="entry name" value="DUF2420"/>
    <property type="match status" value="1"/>
</dbReference>
<dbReference type="InterPro" id="IPR018822">
    <property type="entry name" value="UPF0646"/>
</dbReference>
<feature type="compositionally biased region" description="Basic and acidic residues" evidence="1">
    <location>
        <begin position="221"/>
        <end position="267"/>
    </location>
</feature>
<feature type="compositionally biased region" description="Acidic residues" evidence="1">
    <location>
        <begin position="589"/>
        <end position="608"/>
    </location>
</feature>
<dbReference type="GeneID" id="92084255"/>
<feature type="compositionally biased region" description="Acidic residues" evidence="1">
    <location>
        <begin position="76"/>
        <end position="88"/>
    </location>
</feature>
<dbReference type="RefSeq" id="XP_066693431.1">
    <property type="nucleotide sequence ID" value="XM_066851193.1"/>
</dbReference>
<feature type="compositionally biased region" description="Low complexity" evidence="1">
    <location>
        <begin position="156"/>
        <end position="169"/>
    </location>
</feature>
<name>A0ABR1PUI2_9PEZI</name>
<evidence type="ECO:0000313" key="2">
    <source>
        <dbReference type="EMBL" id="KAK7938103.1"/>
    </source>
</evidence>
<feature type="compositionally biased region" description="Low complexity" evidence="1">
    <location>
        <begin position="681"/>
        <end position="690"/>
    </location>
</feature>
<feature type="compositionally biased region" description="Polar residues" evidence="1">
    <location>
        <begin position="359"/>
        <end position="389"/>
    </location>
</feature>
<reference evidence="2 3" key="1">
    <citation type="submission" date="2023-01" db="EMBL/GenBank/DDBJ databases">
        <title>Analysis of 21 Apiospora genomes using comparative genomics revels a genus with tremendous synthesis potential of carbohydrate active enzymes and secondary metabolites.</title>
        <authorList>
            <person name="Sorensen T."/>
        </authorList>
    </citation>
    <scope>NUCLEOTIDE SEQUENCE [LARGE SCALE GENOMIC DNA]</scope>
    <source>
        <strain evidence="2 3">CBS 24483</strain>
    </source>
</reference>
<keyword evidence="3" id="KW-1185">Reference proteome</keyword>
<evidence type="ECO:0000256" key="1">
    <source>
        <dbReference type="SAM" id="MobiDB-lite"/>
    </source>
</evidence>
<organism evidence="2 3">
    <name type="scientific">Apiospora aurea</name>
    <dbReference type="NCBI Taxonomy" id="335848"/>
    <lineage>
        <taxon>Eukaryota</taxon>
        <taxon>Fungi</taxon>
        <taxon>Dikarya</taxon>
        <taxon>Ascomycota</taxon>
        <taxon>Pezizomycotina</taxon>
        <taxon>Sordariomycetes</taxon>
        <taxon>Xylariomycetidae</taxon>
        <taxon>Amphisphaeriales</taxon>
        <taxon>Apiosporaceae</taxon>
        <taxon>Apiospora</taxon>
    </lineage>
</organism>
<dbReference type="EMBL" id="JAQQWE010000010">
    <property type="protein sequence ID" value="KAK7938103.1"/>
    <property type="molecule type" value="Genomic_DNA"/>
</dbReference>
<feature type="compositionally biased region" description="Polar residues" evidence="1">
    <location>
        <begin position="804"/>
        <end position="822"/>
    </location>
</feature>
<feature type="region of interest" description="Disordered" evidence="1">
    <location>
        <begin position="727"/>
        <end position="921"/>
    </location>
</feature>
<feature type="region of interest" description="Disordered" evidence="1">
    <location>
        <begin position="575"/>
        <end position="707"/>
    </location>
</feature>
<feature type="compositionally biased region" description="Polar residues" evidence="1">
    <location>
        <begin position="841"/>
        <end position="864"/>
    </location>
</feature>
<feature type="compositionally biased region" description="Acidic residues" evidence="1">
    <location>
        <begin position="268"/>
        <end position="277"/>
    </location>
</feature>
<evidence type="ECO:0000313" key="3">
    <source>
        <dbReference type="Proteomes" id="UP001391051"/>
    </source>
</evidence>
<feature type="compositionally biased region" description="Polar residues" evidence="1">
    <location>
        <begin position="756"/>
        <end position="774"/>
    </location>
</feature>
<protein>
    <submittedName>
        <fullName evidence="2">Uncharacterized protein</fullName>
    </submittedName>
</protein>
<feature type="compositionally biased region" description="Polar residues" evidence="1">
    <location>
        <begin position="693"/>
        <end position="707"/>
    </location>
</feature>
<gene>
    <name evidence="2" type="ORF">PG986_014971</name>
</gene>
<feature type="region of interest" description="Disordered" evidence="1">
    <location>
        <begin position="153"/>
        <end position="415"/>
    </location>
</feature>
<feature type="compositionally biased region" description="Polar residues" evidence="1">
    <location>
        <begin position="177"/>
        <end position="220"/>
    </location>
</feature>
<feature type="compositionally biased region" description="Acidic residues" evidence="1">
    <location>
        <begin position="823"/>
        <end position="840"/>
    </location>
</feature>
<feature type="region of interest" description="Disordered" evidence="1">
    <location>
        <begin position="76"/>
        <end position="98"/>
    </location>
</feature>
<comment type="caution">
    <text evidence="2">The sequence shown here is derived from an EMBL/GenBank/DDBJ whole genome shotgun (WGS) entry which is preliminary data.</text>
</comment>
<feature type="compositionally biased region" description="Acidic residues" evidence="1">
    <location>
        <begin position="285"/>
        <end position="296"/>
    </location>
</feature>
<feature type="compositionally biased region" description="Acidic residues" evidence="1">
    <location>
        <begin position="651"/>
        <end position="680"/>
    </location>
</feature>
<feature type="compositionally biased region" description="Polar residues" evidence="1">
    <location>
        <begin position="882"/>
        <end position="906"/>
    </location>
</feature>
<dbReference type="Proteomes" id="UP001391051">
    <property type="component" value="Unassembled WGS sequence"/>
</dbReference>
<proteinExistence type="predicted"/>
<sequence>MTGEEMEIVAGSSHLDQVEDIDIDLNYTSGQMDDDMMLGDYDQIADVQHSPEVGDEQMAEGDDASYGMVDADEIDYNDAADPANDPDIEIGGTDDNSWQPESVAMVQEVGDAQASVDEVDFAIVPDANDVEVQDATEISSEVWLEGQSSNVADLPSAAAQTSSTSEAQQDPSIAIETITSNAGHTEASKGNLSPATSNNHATIEVSSTAPQEQETHQTGAQEEHRYESHVDHQNEPHEEPHEEYQEARHDEYQGVHQEDHNGEHLEEYPEEYNEGFEELTKEFGEDNPEQEAEETTASEVVGADATGEGPEPPADLHHLESGEPDTGDYVENAQATDEWAAENLGVSDEVQAGVDSHETASQAEQPLSSQNHEAESVAQSSSPIANSASAEDDNAGESKTVGPLPHPQITATEDPSAIAARYDIVVQYGDSDYQLFAKSTEDDPNRYFLSDRSTLDLPLVDFLSSIREVIAQELSPLDELVMSIDGLGVEFAETTTRDFIERYTFGEMLVLHDNLARNDDADFKPDIHIVLQVRPNCSQRLAALVDQANSGRGLSDVALYRDSPQLNDDFDEDFEEYEEDEALAMTPEPENDEYHDEVDAEADNDNPPEEQQVLEYTEDDEQGQHSDTQEVNGQAGDTAKSPGKDETEVANVDETEVANVDETEAANVDEAEVGNADDDLLNGNGELDLGPTKQGNTPFSSSSPTVSCTGNFSECLCDDCFLFDLSDGGDDHQPGLSSPAVDQSCFHGTPSAPGHASQSKVYQHTVSFTKTSDANSKRSQDQPSSNETQDHPISTGDEPLAQNGHGSDASSHNTSVTATLNGDDQDEIDYSDDEGGDDQDAANSIAQDEVTSQENTAPTKSQTAVDDEITWESEDEDAGEAANTTPSNLSAQVSPTTGKRTRSASNAADDEAPPSAKPRLS</sequence>
<accession>A0ABR1PUI2</accession>